<dbReference type="RefSeq" id="WP_102714996.1">
    <property type="nucleotide sequence ID" value="NZ_PJKA01000013.1"/>
</dbReference>
<reference evidence="2 3" key="1">
    <citation type="journal article" date="2017" name="BMC Genomics">
        <title>Genome sequencing of 39 Akkermansia muciniphila isolates reveals its population structure, genomic and functional diverisity, and global distribution in mammalian gut microbiotas.</title>
        <authorList>
            <person name="Guo X."/>
            <person name="Li S."/>
            <person name="Zhang J."/>
            <person name="Wu F."/>
            <person name="Li X."/>
            <person name="Wu D."/>
            <person name="Zhang M."/>
            <person name="Ou Z."/>
            <person name="Jie Z."/>
            <person name="Yan Q."/>
            <person name="Li P."/>
            <person name="Yi J."/>
            <person name="Peng Y."/>
        </authorList>
    </citation>
    <scope>NUCLEOTIDE SEQUENCE [LARGE SCALE GENOMIC DNA]</scope>
    <source>
        <strain evidence="2 3">GP24</strain>
    </source>
</reference>
<dbReference type="Gene3D" id="3.90.550.10">
    <property type="entry name" value="Spore Coat Polysaccharide Biosynthesis Protein SpsA, Chain A"/>
    <property type="match status" value="1"/>
</dbReference>
<evidence type="ECO:0000313" key="2">
    <source>
        <dbReference type="EMBL" id="PNC16931.1"/>
    </source>
</evidence>
<dbReference type="Proteomes" id="UP000236000">
    <property type="component" value="Unassembled WGS sequence"/>
</dbReference>
<protein>
    <recommendedName>
        <fullName evidence="1">Glycosyltransferase 2-like domain-containing protein</fullName>
    </recommendedName>
</protein>
<dbReference type="OrthoDB" id="396512at2"/>
<dbReference type="InterPro" id="IPR029044">
    <property type="entry name" value="Nucleotide-diphossugar_trans"/>
</dbReference>
<evidence type="ECO:0000259" key="1">
    <source>
        <dbReference type="Pfam" id="PF00535"/>
    </source>
</evidence>
<feature type="domain" description="Glycosyltransferase 2-like" evidence="1">
    <location>
        <begin position="6"/>
        <end position="128"/>
    </location>
</feature>
<comment type="caution">
    <text evidence="2">The sequence shown here is derived from an EMBL/GenBank/DDBJ whole genome shotgun (WGS) entry which is preliminary data.</text>
</comment>
<dbReference type="InterPro" id="IPR001173">
    <property type="entry name" value="Glyco_trans_2-like"/>
</dbReference>
<dbReference type="SUPFAM" id="SSF53448">
    <property type="entry name" value="Nucleotide-diphospho-sugar transferases"/>
    <property type="match status" value="1"/>
</dbReference>
<dbReference type="PANTHER" id="PTHR22916">
    <property type="entry name" value="GLYCOSYLTRANSFERASE"/>
    <property type="match status" value="1"/>
</dbReference>
<accession>A0A2N8HAP2</accession>
<gene>
    <name evidence="2" type="ORF">CXU22_09760</name>
</gene>
<dbReference type="EMBL" id="PJKA01000013">
    <property type="protein sequence ID" value="PNC16931.1"/>
    <property type="molecule type" value="Genomic_DNA"/>
</dbReference>
<dbReference type="Pfam" id="PF00535">
    <property type="entry name" value="Glycos_transf_2"/>
    <property type="match status" value="1"/>
</dbReference>
<dbReference type="GO" id="GO:0016758">
    <property type="term" value="F:hexosyltransferase activity"/>
    <property type="evidence" value="ECO:0007669"/>
    <property type="project" value="UniProtKB-ARBA"/>
</dbReference>
<name>A0A2N8HAP2_9BACT</name>
<dbReference type="AlphaFoldDB" id="A0A2N8HAP2"/>
<organism evidence="2 3">
    <name type="scientific">Akkermansia muciniphila</name>
    <dbReference type="NCBI Taxonomy" id="239935"/>
    <lineage>
        <taxon>Bacteria</taxon>
        <taxon>Pseudomonadati</taxon>
        <taxon>Verrucomicrobiota</taxon>
        <taxon>Verrucomicrobiia</taxon>
        <taxon>Verrucomicrobiales</taxon>
        <taxon>Akkermansiaceae</taxon>
        <taxon>Akkermansia</taxon>
    </lineage>
</organism>
<dbReference type="CDD" id="cd00761">
    <property type="entry name" value="Glyco_tranf_GTA_type"/>
    <property type="match status" value="1"/>
</dbReference>
<dbReference type="PANTHER" id="PTHR22916:SF3">
    <property type="entry name" value="UDP-GLCNAC:BETAGAL BETA-1,3-N-ACETYLGLUCOSAMINYLTRANSFERASE-LIKE PROTEIN 1"/>
    <property type="match status" value="1"/>
</dbReference>
<sequence>MDGTVSIIVPCYNVAAYVDSCMNSLVNQTLKDIEIICVNDGSTDGTLAVLRGWAEKDTRIRVIDQGNQGVSSARNKGLAVARGEYIGFVDPDDYVDAAMYARLVETARQYDAEAVACGYASFSEEGGAVTEEAGYVPEEGFEPDAVNARFNGNPVWRRMGVELWNKVYQRKFLQDHRLCMKPEFPAGEDYIFWMEFLPWASRLAVIPDQLYFYRRKRTGSLTNIWGKDGALRMDRLEYITARWKENGHWQAAARQGWLAYAMKDGFLAYVSSPKEVFFQLDSGKRGELVGRYRKWLQEVDIPLDKCSLDQWDCAFCHLLGEDRIKDGPCTRLYHVLMSWTRGRRGRYSRLRVLLPRSS</sequence>
<evidence type="ECO:0000313" key="3">
    <source>
        <dbReference type="Proteomes" id="UP000236000"/>
    </source>
</evidence>
<proteinExistence type="predicted"/>